<reference evidence="4" key="1">
    <citation type="submission" date="2023-08" db="EMBL/GenBank/DDBJ databases">
        <title>Increased levels of nutrients transform a symbiont into a lethal pathobiont.</title>
        <authorList>
            <person name="Lachnit T."/>
            <person name="Ulrich L."/>
            <person name="Willmer F.M."/>
            <person name="Hasenbein T."/>
            <person name="Steiner L.X."/>
            <person name="Wolters M."/>
            <person name="Herbst E.M."/>
            <person name="Deines P."/>
        </authorList>
    </citation>
    <scope>NUCLEOTIDE SEQUENCE</scope>
    <source>
        <strain evidence="4">T3</strain>
    </source>
</reference>
<dbReference type="RefSeq" id="WP_350447967.1">
    <property type="nucleotide sequence ID" value="NZ_CP158373.1"/>
</dbReference>
<proteinExistence type="predicted"/>
<dbReference type="InterPro" id="IPR032623">
    <property type="entry name" value="FecR_N"/>
</dbReference>
<dbReference type="AlphaFoldDB" id="A0AAU7YA06"/>
<accession>A0AAU7YA06</accession>
<dbReference type="PANTHER" id="PTHR30273:SF2">
    <property type="entry name" value="PROTEIN FECR"/>
    <property type="match status" value="1"/>
</dbReference>
<dbReference type="GO" id="GO:0016989">
    <property type="term" value="F:sigma factor antagonist activity"/>
    <property type="evidence" value="ECO:0007669"/>
    <property type="project" value="TreeGrafter"/>
</dbReference>
<gene>
    <name evidence="4" type="ORF">ABS648_07590</name>
</gene>
<dbReference type="EMBL" id="CP158373">
    <property type="protein sequence ID" value="XBY65618.1"/>
    <property type="molecule type" value="Genomic_DNA"/>
</dbReference>
<dbReference type="Pfam" id="PF04773">
    <property type="entry name" value="FecR"/>
    <property type="match status" value="1"/>
</dbReference>
<feature type="region of interest" description="Disordered" evidence="1">
    <location>
        <begin position="64"/>
        <end position="84"/>
    </location>
</feature>
<dbReference type="InterPro" id="IPR012373">
    <property type="entry name" value="Ferrdict_sens_TM"/>
</dbReference>
<organism evidence="4">
    <name type="scientific">Pseudomonas solani</name>
    <dbReference type="NCBI Taxonomy" id="2731552"/>
    <lineage>
        <taxon>Bacteria</taxon>
        <taxon>Pseudomonadati</taxon>
        <taxon>Pseudomonadota</taxon>
        <taxon>Gammaproteobacteria</taxon>
        <taxon>Pseudomonadales</taxon>
        <taxon>Pseudomonadaceae</taxon>
        <taxon>Pseudomonas</taxon>
    </lineage>
</organism>
<feature type="domain" description="FecR protein" evidence="2">
    <location>
        <begin position="120"/>
        <end position="211"/>
    </location>
</feature>
<dbReference type="PANTHER" id="PTHR30273">
    <property type="entry name" value="PERIPLASMIC SIGNAL SENSOR AND SIGMA FACTOR ACTIVATOR FECR-RELATED"/>
    <property type="match status" value="1"/>
</dbReference>
<name>A0AAU7YA06_9PSED</name>
<dbReference type="InterPro" id="IPR006860">
    <property type="entry name" value="FecR"/>
</dbReference>
<evidence type="ECO:0000313" key="4">
    <source>
        <dbReference type="EMBL" id="XBY65618.1"/>
    </source>
</evidence>
<sequence>MSHAELDLHTRTAIDWMLRLDPGRVTNHDRQDFKRWLADDPAHLVAWQRVSGLLQQPLADLQGAEGRSPGQLRAASRALSAPDSPQRRKLLRGGLALLVLGAGSGALVNRVTPLAGLTADVHTATGERRTLQLEDGSRLVLNARSSVDIRFDGARRLVRLREGELLASVAADATRPFIIATAQGEVRALGTRFLVRQEESRSLVCVQEHHVRIDCHGGQHGELSEGQAAWFGASGIQPAPASLLTRAAWVDGRVEVNDEPLGHLVEALRPYHRGLLRISPEAAQVRVFGVFPLDDSGAALQSLAETMPVRVRRYGPWLTLVDRA</sequence>
<evidence type="ECO:0000256" key="1">
    <source>
        <dbReference type="SAM" id="MobiDB-lite"/>
    </source>
</evidence>
<evidence type="ECO:0000259" key="2">
    <source>
        <dbReference type="Pfam" id="PF04773"/>
    </source>
</evidence>
<dbReference type="Pfam" id="PF16220">
    <property type="entry name" value="DUF4880"/>
    <property type="match status" value="1"/>
</dbReference>
<evidence type="ECO:0000259" key="3">
    <source>
        <dbReference type="Pfam" id="PF16220"/>
    </source>
</evidence>
<feature type="domain" description="FecR N-terminal" evidence="3">
    <location>
        <begin position="12"/>
        <end position="51"/>
    </location>
</feature>
<dbReference type="PIRSF" id="PIRSF018266">
    <property type="entry name" value="FecR"/>
    <property type="match status" value="1"/>
</dbReference>
<dbReference type="Gene3D" id="2.60.120.1440">
    <property type="match status" value="1"/>
</dbReference>
<protein>
    <submittedName>
        <fullName evidence="4">FecR family protein</fullName>
    </submittedName>
</protein>